<dbReference type="GO" id="GO:0006644">
    <property type="term" value="P:phospholipid metabolic process"/>
    <property type="evidence" value="ECO:0007669"/>
    <property type="project" value="InterPro"/>
</dbReference>
<dbReference type="OrthoDB" id="6075074at2759"/>
<keyword evidence="2" id="KW-0442">Lipid degradation</keyword>
<dbReference type="InterPro" id="IPR016090">
    <property type="entry name" value="PLA2-like_dom"/>
</dbReference>
<dbReference type="KEGG" id="hazt:108668032"/>
<keyword evidence="3" id="KW-0443">Lipid metabolism</keyword>
<dbReference type="CDD" id="cd04704">
    <property type="entry name" value="PLA2_bee_venom_like"/>
    <property type="match status" value="1"/>
</dbReference>
<dbReference type="SUPFAM" id="SSF48619">
    <property type="entry name" value="Phospholipase A2, PLA2"/>
    <property type="match status" value="1"/>
</dbReference>
<dbReference type="GO" id="GO:0050482">
    <property type="term" value="P:arachidonate secretion"/>
    <property type="evidence" value="ECO:0007669"/>
    <property type="project" value="InterPro"/>
</dbReference>
<dbReference type="PANTHER" id="PTHR12253">
    <property type="entry name" value="RH14732P"/>
    <property type="match status" value="1"/>
</dbReference>
<proteinExistence type="predicted"/>
<dbReference type="GeneID" id="108668032"/>
<evidence type="ECO:0000256" key="2">
    <source>
        <dbReference type="ARBA" id="ARBA00022963"/>
    </source>
</evidence>
<evidence type="ECO:0000256" key="3">
    <source>
        <dbReference type="ARBA" id="ARBA00023098"/>
    </source>
</evidence>
<dbReference type="Pfam" id="PF05826">
    <property type="entry name" value="Phospholip_A2_2"/>
    <property type="match status" value="1"/>
</dbReference>
<evidence type="ECO:0000313" key="6">
    <source>
        <dbReference type="RefSeq" id="XP_018010648.2"/>
    </source>
</evidence>
<feature type="domain" description="Phospholipase A2-like central" evidence="4">
    <location>
        <begin position="278"/>
        <end position="372"/>
    </location>
</feature>
<evidence type="ECO:0000313" key="5">
    <source>
        <dbReference type="Proteomes" id="UP000694843"/>
    </source>
</evidence>
<dbReference type="Proteomes" id="UP000694843">
    <property type="component" value="Unplaced"/>
</dbReference>
<dbReference type="OMA" id="VVATECF"/>
<sequence length="407" mass="46772">MTKFYWKFLKALSIYFLVFMIESAVAIGESSHRPISDRSFLEGSLDRALDKAISARNLEQGRVRRSERRGPPRNFVALDDMSDGEHEVRLHFNGVSAKQTFVGPAEGSPDGLVLREVSDGRQLVYLVYTGVIPPLNTSDMSLWDTSLLIDDATDYTSSDHTTEDPHLRLRDCRVEKDPVKVNEFMKKFREDSMTARSVGADSDSSDWRWADFRRVRSLPQVHRYLRPLANLRALKRQCKRHLNAVKRTLRHQRNTQEIQAICLISSRFRRSLAAVFMIPNTQWCGVGNTAQNFAHLGGHMGADHCCREHDHVCPYTITSFQTKYGLTNWSMKTYSHCSCDMRFRTCLKSSNSGAANLVGRVFFDVVATECFVFEKKKMCSSYNWYGTCKKWGVRRQAVLRNPTPWMR</sequence>
<evidence type="ECO:0000259" key="4">
    <source>
        <dbReference type="Pfam" id="PF05826"/>
    </source>
</evidence>
<dbReference type="GO" id="GO:0016042">
    <property type="term" value="P:lipid catabolic process"/>
    <property type="evidence" value="ECO:0007669"/>
    <property type="project" value="UniProtKB-KW"/>
</dbReference>
<dbReference type="InterPro" id="IPR036444">
    <property type="entry name" value="PLipase_A2_dom_sf"/>
</dbReference>
<keyword evidence="5" id="KW-1185">Reference proteome</keyword>
<evidence type="ECO:0000256" key="1">
    <source>
        <dbReference type="ARBA" id="ARBA00001913"/>
    </source>
</evidence>
<gene>
    <name evidence="6" type="primary">LOC108668032</name>
</gene>
<dbReference type="AlphaFoldDB" id="A0A8B7NAN3"/>
<protein>
    <submittedName>
        <fullName evidence="6">Uncharacterized protein LOC108668032</fullName>
    </submittedName>
</protein>
<name>A0A8B7NAN3_HYAAZ</name>
<comment type="cofactor">
    <cofactor evidence="1">
        <name>Ca(2+)</name>
        <dbReference type="ChEBI" id="CHEBI:29108"/>
    </cofactor>
</comment>
<organism evidence="5 6">
    <name type="scientific">Hyalella azteca</name>
    <name type="common">Amphipod</name>
    <dbReference type="NCBI Taxonomy" id="294128"/>
    <lineage>
        <taxon>Eukaryota</taxon>
        <taxon>Metazoa</taxon>
        <taxon>Ecdysozoa</taxon>
        <taxon>Arthropoda</taxon>
        <taxon>Crustacea</taxon>
        <taxon>Multicrustacea</taxon>
        <taxon>Malacostraca</taxon>
        <taxon>Eumalacostraca</taxon>
        <taxon>Peracarida</taxon>
        <taxon>Amphipoda</taxon>
        <taxon>Senticaudata</taxon>
        <taxon>Talitrida</taxon>
        <taxon>Talitroidea</taxon>
        <taxon>Hyalellidae</taxon>
        <taxon>Hyalella</taxon>
    </lineage>
</organism>
<dbReference type="GO" id="GO:0004623">
    <property type="term" value="F:phospholipase A2 activity"/>
    <property type="evidence" value="ECO:0007669"/>
    <property type="project" value="InterPro"/>
</dbReference>
<dbReference type="Gene3D" id="1.20.90.10">
    <property type="entry name" value="Phospholipase A2 domain"/>
    <property type="match status" value="1"/>
</dbReference>
<dbReference type="RefSeq" id="XP_018010648.2">
    <property type="nucleotide sequence ID" value="XM_018155159.2"/>
</dbReference>
<reference evidence="6" key="1">
    <citation type="submission" date="2025-08" db="UniProtKB">
        <authorList>
            <consortium name="RefSeq"/>
        </authorList>
    </citation>
    <scope>IDENTIFICATION</scope>
    <source>
        <tissue evidence="6">Whole organism</tissue>
    </source>
</reference>
<accession>A0A8B7NAN3</accession>